<organism evidence="1 2">
    <name type="scientific">Saponaria officinalis</name>
    <name type="common">Common soapwort</name>
    <name type="synonym">Lychnis saponaria</name>
    <dbReference type="NCBI Taxonomy" id="3572"/>
    <lineage>
        <taxon>Eukaryota</taxon>
        <taxon>Viridiplantae</taxon>
        <taxon>Streptophyta</taxon>
        <taxon>Embryophyta</taxon>
        <taxon>Tracheophyta</taxon>
        <taxon>Spermatophyta</taxon>
        <taxon>Magnoliopsida</taxon>
        <taxon>eudicotyledons</taxon>
        <taxon>Gunneridae</taxon>
        <taxon>Pentapetalae</taxon>
        <taxon>Caryophyllales</taxon>
        <taxon>Caryophyllaceae</taxon>
        <taxon>Caryophylleae</taxon>
        <taxon>Saponaria</taxon>
    </lineage>
</organism>
<sequence>MDKVSVVPIWVLLPGLDPYLWSDIVLSKIASKIGTPLFADKTTTCQGRLSFARMLVEPVEYEWIPYYCSECGKLGHEVSKCRVAKAKAKVVQPKVICNYTHHSNGRIWVVWNPATVYVRALEVHSQFIHGHILHHSTCMGSFVTFTYASNDSNVRRDLWSSLNRLIITICEWMVLGDFNVVRTIEEQLNDTPPCLSDLLDFNACFLHFALEDLQSSGCGFTWTNKQANTDKLWCKLDRALANHQWLAKFPATSVCFLAAGISDHSPVAVAIFQDMVPRGRFSFLNCWISEPFYSDTVQAVWAIHVPGSVMFRFFGKLRNVRKALQAMHKQKFSSVKQRASNAKQQLEECQVNLQLYPMATDLIQEEK</sequence>
<evidence type="ECO:0000313" key="2">
    <source>
        <dbReference type="Proteomes" id="UP001443914"/>
    </source>
</evidence>
<dbReference type="EMBL" id="JBDFQZ010000009">
    <property type="protein sequence ID" value="KAK9689106.1"/>
    <property type="molecule type" value="Genomic_DNA"/>
</dbReference>
<dbReference type="PANTHER" id="PTHR33710:SF64">
    <property type="entry name" value="ENDONUCLEASE_EXONUCLEASE_PHOSPHATASE DOMAIN-CONTAINING PROTEIN"/>
    <property type="match status" value="1"/>
</dbReference>
<protein>
    <recommendedName>
        <fullName evidence="3">CCHC-type domain-containing protein</fullName>
    </recommendedName>
</protein>
<dbReference type="SUPFAM" id="SSF56219">
    <property type="entry name" value="DNase I-like"/>
    <property type="match status" value="1"/>
</dbReference>
<evidence type="ECO:0008006" key="3">
    <source>
        <dbReference type="Google" id="ProtNLM"/>
    </source>
</evidence>
<name>A0AAW1II96_SAPOF</name>
<dbReference type="Gene3D" id="3.60.10.10">
    <property type="entry name" value="Endonuclease/exonuclease/phosphatase"/>
    <property type="match status" value="1"/>
</dbReference>
<accession>A0AAW1II96</accession>
<dbReference type="InterPro" id="IPR036691">
    <property type="entry name" value="Endo/exonu/phosph_ase_sf"/>
</dbReference>
<dbReference type="Proteomes" id="UP001443914">
    <property type="component" value="Unassembled WGS sequence"/>
</dbReference>
<evidence type="ECO:0000313" key="1">
    <source>
        <dbReference type="EMBL" id="KAK9689106.1"/>
    </source>
</evidence>
<gene>
    <name evidence="1" type="ORF">RND81_09G035700</name>
</gene>
<dbReference type="AlphaFoldDB" id="A0AAW1II96"/>
<dbReference type="PANTHER" id="PTHR33710">
    <property type="entry name" value="BNAC02G09200D PROTEIN"/>
    <property type="match status" value="1"/>
</dbReference>
<reference evidence="1" key="1">
    <citation type="submission" date="2024-03" db="EMBL/GenBank/DDBJ databases">
        <title>WGS assembly of Saponaria officinalis var. Norfolk2.</title>
        <authorList>
            <person name="Jenkins J."/>
            <person name="Shu S."/>
            <person name="Grimwood J."/>
            <person name="Barry K."/>
            <person name="Goodstein D."/>
            <person name="Schmutz J."/>
            <person name="Leebens-Mack J."/>
            <person name="Osbourn A."/>
        </authorList>
    </citation>
    <scope>NUCLEOTIDE SEQUENCE [LARGE SCALE GENOMIC DNA]</scope>
    <source>
        <strain evidence="1">JIC</strain>
    </source>
</reference>
<keyword evidence="2" id="KW-1185">Reference proteome</keyword>
<proteinExistence type="predicted"/>
<comment type="caution">
    <text evidence="1">The sequence shown here is derived from an EMBL/GenBank/DDBJ whole genome shotgun (WGS) entry which is preliminary data.</text>
</comment>